<dbReference type="InterPro" id="IPR035669">
    <property type="entry name" value="SGNH_plant_lipase-like"/>
</dbReference>
<comment type="similarity">
    <text evidence="2">Belongs to the 'GDSL' lipolytic enzyme family.</text>
</comment>
<evidence type="ECO:0000256" key="8">
    <source>
        <dbReference type="SAM" id="SignalP"/>
    </source>
</evidence>
<gene>
    <name evidence="9" type="ORF">OLC1_LOCUS588</name>
</gene>
<dbReference type="AlphaFoldDB" id="A0AAV1BYB3"/>
<dbReference type="Pfam" id="PF00657">
    <property type="entry name" value="Lipase_GDSL"/>
    <property type="match status" value="1"/>
</dbReference>
<reference evidence="9" key="1">
    <citation type="submission" date="2023-03" db="EMBL/GenBank/DDBJ databases">
        <authorList>
            <person name="Julca I."/>
        </authorList>
    </citation>
    <scope>NUCLEOTIDE SEQUENCE</scope>
</reference>
<dbReference type="GO" id="GO:0016042">
    <property type="term" value="P:lipid catabolic process"/>
    <property type="evidence" value="ECO:0007669"/>
    <property type="project" value="UniProtKB-KW"/>
</dbReference>
<keyword evidence="7" id="KW-0443">Lipid metabolism</keyword>
<dbReference type="InterPro" id="IPR001087">
    <property type="entry name" value="GDSL"/>
</dbReference>
<dbReference type="Gene3D" id="3.40.50.1110">
    <property type="entry name" value="SGNH hydrolase"/>
    <property type="match status" value="1"/>
</dbReference>
<proteinExistence type="inferred from homology"/>
<dbReference type="EMBL" id="OX459118">
    <property type="protein sequence ID" value="CAI9087873.1"/>
    <property type="molecule type" value="Genomic_DNA"/>
</dbReference>
<dbReference type="Proteomes" id="UP001161247">
    <property type="component" value="Chromosome 1"/>
</dbReference>
<dbReference type="GO" id="GO:0016788">
    <property type="term" value="F:hydrolase activity, acting on ester bonds"/>
    <property type="evidence" value="ECO:0007669"/>
    <property type="project" value="InterPro"/>
</dbReference>
<organism evidence="9 10">
    <name type="scientific">Oldenlandia corymbosa var. corymbosa</name>
    <dbReference type="NCBI Taxonomy" id="529605"/>
    <lineage>
        <taxon>Eukaryota</taxon>
        <taxon>Viridiplantae</taxon>
        <taxon>Streptophyta</taxon>
        <taxon>Embryophyta</taxon>
        <taxon>Tracheophyta</taxon>
        <taxon>Spermatophyta</taxon>
        <taxon>Magnoliopsida</taxon>
        <taxon>eudicotyledons</taxon>
        <taxon>Gunneridae</taxon>
        <taxon>Pentapetalae</taxon>
        <taxon>asterids</taxon>
        <taxon>lamiids</taxon>
        <taxon>Gentianales</taxon>
        <taxon>Rubiaceae</taxon>
        <taxon>Rubioideae</taxon>
        <taxon>Spermacoceae</taxon>
        <taxon>Hedyotis-Oldenlandia complex</taxon>
        <taxon>Oldenlandia</taxon>
    </lineage>
</organism>
<comment type="subcellular location">
    <subcellularLocation>
        <location evidence="1">Secreted</location>
    </subcellularLocation>
</comment>
<dbReference type="PANTHER" id="PTHR45650">
    <property type="entry name" value="GDSL-LIKE LIPASE/ACYLHYDROLASE-RELATED"/>
    <property type="match status" value="1"/>
</dbReference>
<keyword evidence="5" id="KW-0378">Hydrolase</keyword>
<dbReference type="InterPro" id="IPR051238">
    <property type="entry name" value="GDSL_esterase/lipase"/>
</dbReference>
<evidence type="ECO:0000256" key="7">
    <source>
        <dbReference type="ARBA" id="ARBA00023098"/>
    </source>
</evidence>
<evidence type="ECO:0000256" key="6">
    <source>
        <dbReference type="ARBA" id="ARBA00022963"/>
    </source>
</evidence>
<dbReference type="SUPFAM" id="SSF52266">
    <property type="entry name" value="SGNH hydrolase"/>
    <property type="match status" value="1"/>
</dbReference>
<evidence type="ECO:0000256" key="4">
    <source>
        <dbReference type="ARBA" id="ARBA00022729"/>
    </source>
</evidence>
<name>A0AAV1BYB3_OLDCO</name>
<dbReference type="CDD" id="cd01837">
    <property type="entry name" value="SGNH_plant_lipase_like"/>
    <property type="match status" value="1"/>
</dbReference>
<dbReference type="PANTHER" id="PTHR45650:SF9">
    <property type="entry name" value="SGNH HYDROLASE-TYPE ESTERASE DOMAIN-CONTAINING PROTEIN"/>
    <property type="match status" value="1"/>
</dbReference>
<keyword evidence="4 8" id="KW-0732">Signal</keyword>
<keyword evidence="10" id="KW-1185">Reference proteome</keyword>
<evidence type="ECO:0000256" key="5">
    <source>
        <dbReference type="ARBA" id="ARBA00022801"/>
    </source>
</evidence>
<feature type="signal peptide" evidence="8">
    <location>
        <begin position="1"/>
        <end position="22"/>
    </location>
</feature>
<feature type="chain" id="PRO_5043830242" evidence="8">
    <location>
        <begin position="23"/>
        <end position="357"/>
    </location>
</feature>
<dbReference type="GO" id="GO:0005576">
    <property type="term" value="C:extracellular region"/>
    <property type="evidence" value="ECO:0007669"/>
    <property type="project" value="UniProtKB-SubCell"/>
</dbReference>
<evidence type="ECO:0000256" key="2">
    <source>
        <dbReference type="ARBA" id="ARBA00008668"/>
    </source>
</evidence>
<evidence type="ECO:0000256" key="1">
    <source>
        <dbReference type="ARBA" id="ARBA00004613"/>
    </source>
</evidence>
<keyword evidence="6" id="KW-0442">Lipid degradation</keyword>
<protein>
    <submittedName>
        <fullName evidence="9">OLC1v1022059C1</fullName>
    </submittedName>
</protein>
<accession>A0AAV1BYB3</accession>
<evidence type="ECO:0000256" key="3">
    <source>
        <dbReference type="ARBA" id="ARBA00022525"/>
    </source>
</evidence>
<evidence type="ECO:0000313" key="9">
    <source>
        <dbReference type="EMBL" id="CAI9087873.1"/>
    </source>
</evidence>
<dbReference type="InterPro" id="IPR036514">
    <property type="entry name" value="SGNH_hydro_sf"/>
</dbReference>
<evidence type="ECO:0000313" key="10">
    <source>
        <dbReference type="Proteomes" id="UP001161247"/>
    </source>
</evidence>
<sequence length="357" mass="39404">MAFMGCIVFLTIIMNGLESALGGGPPQVPCLFIFGDSLVDSGNNNDLNTSSKANHPPYGVDFKHGPTGRFTNGKTIMDIVGELLGIEEYIPPFANTSCRDITKGVNYASGGAGIREETGKQLGDNISLDKQLLNHKTTISRIKSLIRNQSSAQDLLNKCLYAVDIGSNDYMNNYFLPKLYTTSSKYTPQQYADVLIRQYSLQLTTLYNYGARKFALFGLGPSGCTPFELNLYPTNTCVKAVNEAVQLFNGKLLKLVDDLNKRLPRAKFIYLNVWALQSLDPALIGIQIVNMPCCEVTSSTGLCKNGKQPCPMRLFNLFYDDFHPSETVNILTATRAYNMLVPGDAYPTDIRHLVQDS</sequence>
<keyword evidence="3" id="KW-0964">Secreted</keyword>